<sequence>MVSKNYGQGGIGGVEILGISKMNKAVFKDKTLEYRNHGLPNNLIVVESCDEWLYCIDVDTEKVVSWDRINGVLGERYATFLECLIDRFNDEIENM</sequence>
<organism evidence="1">
    <name type="scientific">Clostridium tertium</name>
    <dbReference type="NCBI Taxonomy" id="1559"/>
    <lineage>
        <taxon>Bacteria</taxon>
        <taxon>Bacillati</taxon>
        <taxon>Bacillota</taxon>
        <taxon>Clostridia</taxon>
        <taxon>Eubacteriales</taxon>
        <taxon>Clostridiaceae</taxon>
        <taxon>Clostridium</taxon>
    </lineage>
</organism>
<proteinExistence type="predicted"/>
<dbReference type="Gene3D" id="3.40.1580.10">
    <property type="entry name" value="SMI1/KNR4-like"/>
    <property type="match status" value="1"/>
</dbReference>
<accession>A0A6N3GSS3</accession>
<dbReference type="EMBL" id="CACRTO010000049">
    <property type="protein sequence ID" value="VYU67011.1"/>
    <property type="molecule type" value="Genomic_DNA"/>
</dbReference>
<dbReference type="InterPro" id="IPR037883">
    <property type="entry name" value="Knr4/Smi1-like_sf"/>
</dbReference>
<reference evidence="1" key="1">
    <citation type="submission" date="2019-11" db="EMBL/GenBank/DDBJ databases">
        <authorList>
            <person name="Feng L."/>
        </authorList>
    </citation>
    <scope>NUCLEOTIDE SEQUENCE</scope>
    <source>
        <strain evidence="1">CTertiumLFYP3</strain>
    </source>
</reference>
<gene>
    <name evidence="1" type="primary">yobK</name>
    <name evidence="1" type="ORF">CTLFYP3_00060</name>
</gene>
<name>A0A6N3GSS3_9CLOT</name>
<dbReference type="Pfam" id="PF14567">
    <property type="entry name" value="SUKH_5"/>
    <property type="match status" value="1"/>
</dbReference>
<evidence type="ECO:0000313" key="1">
    <source>
        <dbReference type="EMBL" id="VYU67011.1"/>
    </source>
</evidence>
<dbReference type="SUPFAM" id="SSF160631">
    <property type="entry name" value="SMI1/KNR4-like"/>
    <property type="match status" value="1"/>
</dbReference>
<protein>
    <submittedName>
        <fullName evidence="1">Antitoxin YobK</fullName>
    </submittedName>
</protein>
<dbReference type="AlphaFoldDB" id="A0A6N3GSS3"/>